<keyword evidence="1" id="KW-0238">DNA-binding</keyword>
<sequence length="71" mass="8257">EWYGKELILANQHYPSTQRCSQCGYIKTGEDKITLAGNQKYHTKHNEYICYKCDAVMDRDENAVMNLLQLA</sequence>
<organism evidence="3 4">
    <name type="scientific">Limosilactobacillus reuteri</name>
    <name type="common">Lactobacillus reuteri</name>
    <dbReference type="NCBI Taxonomy" id="1598"/>
    <lineage>
        <taxon>Bacteria</taxon>
        <taxon>Bacillati</taxon>
        <taxon>Bacillota</taxon>
        <taxon>Bacilli</taxon>
        <taxon>Lactobacillales</taxon>
        <taxon>Lactobacillaceae</taxon>
        <taxon>Limosilactobacillus</taxon>
    </lineage>
</organism>
<evidence type="ECO:0000259" key="2">
    <source>
        <dbReference type="Pfam" id="PF07282"/>
    </source>
</evidence>
<dbReference type="AlphaFoldDB" id="A0A855XK82"/>
<dbReference type="GO" id="GO:0003677">
    <property type="term" value="F:DNA binding"/>
    <property type="evidence" value="ECO:0007669"/>
    <property type="project" value="UniProtKB-KW"/>
</dbReference>
<dbReference type="Proteomes" id="UP000245980">
    <property type="component" value="Unassembled WGS sequence"/>
</dbReference>
<evidence type="ECO:0000313" key="4">
    <source>
        <dbReference type="Proteomes" id="UP000245980"/>
    </source>
</evidence>
<protein>
    <submittedName>
        <fullName evidence="3">Transposase</fullName>
    </submittedName>
</protein>
<evidence type="ECO:0000256" key="1">
    <source>
        <dbReference type="ARBA" id="ARBA00023125"/>
    </source>
</evidence>
<accession>A0A855XK82</accession>
<feature type="non-terminal residue" evidence="3">
    <location>
        <position position="1"/>
    </location>
</feature>
<dbReference type="EMBL" id="QGHT01000249">
    <property type="protein sequence ID" value="PWT37878.1"/>
    <property type="molecule type" value="Genomic_DNA"/>
</dbReference>
<name>A0A855XK82_LIMRT</name>
<gene>
    <name evidence="3" type="ORF">DKZ22_13240</name>
</gene>
<dbReference type="Gene3D" id="2.10.110.10">
    <property type="entry name" value="Cysteine Rich Protein"/>
    <property type="match status" value="1"/>
</dbReference>
<feature type="domain" description="Cas12f1-like TNB" evidence="2">
    <location>
        <begin position="1"/>
        <end position="67"/>
    </location>
</feature>
<evidence type="ECO:0000313" key="3">
    <source>
        <dbReference type="EMBL" id="PWT37878.1"/>
    </source>
</evidence>
<dbReference type="RefSeq" id="WP_146196499.1">
    <property type="nucleotide sequence ID" value="NZ_QGHP01000299.1"/>
</dbReference>
<dbReference type="Pfam" id="PF07282">
    <property type="entry name" value="Cas12f1-like_TNB"/>
    <property type="match status" value="1"/>
</dbReference>
<reference evidence="3 4" key="1">
    <citation type="journal article" date="2018" name="Front. Microbiol.">
        <title>Comparative Genomics of the Herbivore Gut Symbiont Lactobacillus reuteri Reveals Genetic Diversity and Lifestyle Adaptation.</title>
        <authorList>
            <person name="Zhao J."/>
        </authorList>
    </citation>
    <scope>NUCLEOTIDE SEQUENCE [LARGE SCALE GENOMIC DNA]</scope>
    <source>
        <strain evidence="3 4">LR10</strain>
    </source>
</reference>
<comment type="caution">
    <text evidence="3">The sequence shown here is derived from an EMBL/GenBank/DDBJ whole genome shotgun (WGS) entry which is preliminary data.</text>
</comment>
<proteinExistence type="predicted"/>
<dbReference type="InterPro" id="IPR010095">
    <property type="entry name" value="Cas12f1-like_TNB"/>
</dbReference>